<reference evidence="2" key="1">
    <citation type="journal article" date="2019" name="Int. J. Syst. Evol. Microbiol.">
        <title>The Global Catalogue of Microorganisms (GCM) 10K type strain sequencing project: providing services to taxonomists for standard genome sequencing and annotation.</title>
        <authorList>
            <consortium name="The Broad Institute Genomics Platform"/>
            <consortium name="The Broad Institute Genome Sequencing Center for Infectious Disease"/>
            <person name="Wu L."/>
            <person name="Ma J."/>
        </authorList>
    </citation>
    <scope>NUCLEOTIDE SEQUENCE [LARGE SCALE GENOMIC DNA]</scope>
    <source>
        <strain evidence="2">CGMCC 1.16306</strain>
    </source>
</reference>
<accession>A0ABV9GRD7</accession>
<dbReference type="RefSeq" id="WP_376847690.1">
    <property type="nucleotide sequence ID" value="NZ_JBHSFW010000029.1"/>
</dbReference>
<dbReference type="Proteomes" id="UP001596022">
    <property type="component" value="Unassembled WGS sequence"/>
</dbReference>
<proteinExistence type="predicted"/>
<keyword evidence="2" id="KW-1185">Reference proteome</keyword>
<dbReference type="EMBL" id="JBHSFW010000029">
    <property type="protein sequence ID" value="MFC4620578.1"/>
    <property type="molecule type" value="Genomic_DNA"/>
</dbReference>
<sequence length="57" mass="6934">MSEKEREINGYKFVLEDGVINVYDDFQINRGSCPYYDNQDFNRRAYEIYFEKFSSTK</sequence>
<comment type="caution">
    <text evidence="1">The sequence shown here is derived from an EMBL/GenBank/DDBJ whole genome shotgun (WGS) entry which is preliminary data.</text>
</comment>
<evidence type="ECO:0000313" key="1">
    <source>
        <dbReference type="EMBL" id="MFC4620578.1"/>
    </source>
</evidence>
<organism evidence="1 2">
    <name type="scientific">Camelliibacillus cellulosilyticus</name>
    <dbReference type="NCBI Taxonomy" id="2174486"/>
    <lineage>
        <taxon>Bacteria</taxon>
        <taxon>Bacillati</taxon>
        <taxon>Bacillota</taxon>
        <taxon>Bacilli</taxon>
        <taxon>Bacillales</taxon>
        <taxon>Sporolactobacillaceae</taxon>
        <taxon>Camelliibacillus</taxon>
    </lineage>
</organism>
<name>A0ABV9GRD7_9BACL</name>
<protein>
    <submittedName>
        <fullName evidence="1">Uncharacterized protein</fullName>
    </submittedName>
</protein>
<evidence type="ECO:0000313" key="2">
    <source>
        <dbReference type="Proteomes" id="UP001596022"/>
    </source>
</evidence>
<gene>
    <name evidence="1" type="ORF">ACFO4N_17955</name>
</gene>